<comment type="caution">
    <text evidence="2">The sequence shown here is derived from an EMBL/GenBank/DDBJ whole genome shotgun (WGS) entry which is preliminary data.</text>
</comment>
<accession>A0A512C8V0</accession>
<gene>
    <name evidence="2" type="ORF">CQA01_11660</name>
</gene>
<evidence type="ECO:0000313" key="3">
    <source>
        <dbReference type="Proteomes" id="UP000321301"/>
    </source>
</evidence>
<name>A0A512C8V0_9BACT</name>
<reference evidence="2 3" key="1">
    <citation type="submission" date="2019-07" db="EMBL/GenBank/DDBJ databases">
        <title>Whole genome shotgun sequence of Cyclobacterium qasimii NBRC 106168.</title>
        <authorList>
            <person name="Hosoyama A."/>
            <person name="Uohara A."/>
            <person name="Ohji S."/>
            <person name="Ichikawa N."/>
        </authorList>
    </citation>
    <scope>NUCLEOTIDE SEQUENCE [LARGE SCALE GENOMIC DNA]</scope>
    <source>
        <strain evidence="2 3">NBRC 106168</strain>
    </source>
</reference>
<dbReference type="EMBL" id="BJYV01000003">
    <property type="protein sequence ID" value="GEO20632.1"/>
    <property type="molecule type" value="Genomic_DNA"/>
</dbReference>
<keyword evidence="3" id="KW-1185">Reference proteome</keyword>
<proteinExistence type="predicted"/>
<dbReference type="Pfam" id="PF20094">
    <property type="entry name" value="GWxTD_dom"/>
    <property type="match status" value="1"/>
</dbReference>
<feature type="domain" description="GWxTD" evidence="1">
    <location>
        <begin position="239"/>
        <end position="410"/>
    </location>
</feature>
<organism evidence="2 3">
    <name type="scientific">Cyclobacterium qasimii</name>
    <dbReference type="NCBI Taxonomy" id="1350429"/>
    <lineage>
        <taxon>Bacteria</taxon>
        <taxon>Pseudomonadati</taxon>
        <taxon>Bacteroidota</taxon>
        <taxon>Cytophagia</taxon>
        <taxon>Cytophagales</taxon>
        <taxon>Cyclobacteriaceae</taxon>
        <taxon>Cyclobacterium</taxon>
    </lineage>
</organism>
<dbReference type="Proteomes" id="UP000321301">
    <property type="component" value="Unassembled WGS sequence"/>
</dbReference>
<sequence length="415" mass="48747">MEKIKSLHMKRFIGFLFILTLLYLPTFAQNNLQSINQSLRYSRYSRISLKVIPIETSDRTFKLQMLVEKIEDGANFDDYLFSYSIVNSFEQRIDDDNVIALDRDLLKKDTDSHFYFEETVEIPSSNDQAYVIFRATDTRQEDEYVYHADLISPFIAEQPSFGAYFGNDIPYDQNFLNAEESLLFKSEHSVSLYRYFYPQEFPIPLPPMETKSPEIAKETQVIDDGDFLVNVPVPFEKSGYYFVQEDTSSASGLMIKTAGKAFPKVSTWEEMIQMVAYISTRKEHETLLAAENKKIALDEYWIRMTRDEEAAKVLIKEYFRQVEFANILFTDYKEGWATDRGMVYIIMGPPQEVYFNLDKETWVYLAQDSNSKITFTFARVKNILTPQYYTLNRSRAYQPVWFKTITAWRNGRMVF</sequence>
<evidence type="ECO:0000259" key="1">
    <source>
        <dbReference type="Pfam" id="PF20094"/>
    </source>
</evidence>
<dbReference type="AlphaFoldDB" id="A0A512C8V0"/>
<dbReference type="InterPro" id="IPR030959">
    <property type="entry name" value="GWxTD_dom"/>
</dbReference>
<evidence type="ECO:0000313" key="2">
    <source>
        <dbReference type="EMBL" id="GEO20632.1"/>
    </source>
</evidence>
<dbReference type="NCBIfam" id="TIGR04514">
    <property type="entry name" value="GWxTD_dom"/>
    <property type="match status" value="1"/>
</dbReference>
<protein>
    <recommendedName>
        <fullName evidence="1">GWxTD domain-containing protein</fullName>
    </recommendedName>
</protein>